<accession>A0A380Q7Y4</accession>
<organism evidence="1 2">
    <name type="scientific">Yersinia pseudotuberculosis</name>
    <dbReference type="NCBI Taxonomy" id="633"/>
    <lineage>
        <taxon>Bacteria</taxon>
        <taxon>Pseudomonadati</taxon>
        <taxon>Pseudomonadota</taxon>
        <taxon>Gammaproteobacteria</taxon>
        <taxon>Enterobacterales</taxon>
        <taxon>Yersiniaceae</taxon>
        <taxon>Yersinia</taxon>
    </lineage>
</organism>
<reference evidence="1 2" key="1">
    <citation type="submission" date="2018-06" db="EMBL/GenBank/DDBJ databases">
        <authorList>
            <consortium name="Pathogen Informatics"/>
            <person name="Doyle S."/>
        </authorList>
    </citation>
    <scope>NUCLEOTIDE SEQUENCE [LARGE SCALE GENOMIC DNA]</scope>
    <source>
        <strain evidence="1 2">NCTC8580</strain>
    </source>
</reference>
<sequence length="47" mass="5112">MGDIYSLTFDNAKHLEGVNVCLIFTLHLGAGERDYGSRLGADKRIGS</sequence>
<dbReference type="AlphaFoldDB" id="A0A380Q7Y4"/>
<protein>
    <submittedName>
        <fullName evidence="1">Uncharacterized protein</fullName>
    </submittedName>
</protein>
<evidence type="ECO:0000313" key="2">
    <source>
        <dbReference type="Proteomes" id="UP000255087"/>
    </source>
</evidence>
<gene>
    <name evidence="1" type="ORF">NCTC8580_01995</name>
</gene>
<proteinExistence type="predicted"/>
<dbReference type="Proteomes" id="UP000255087">
    <property type="component" value="Unassembled WGS sequence"/>
</dbReference>
<dbReference type="EMBL" id="UHJC01000001">
    <property type="protein sequence ID" value="SUP82172.1"/>
    <property type="molecule type" value="Genomic_DNA"/>
</dbReference>
<name>A0A380Q7Y4_YERPU</name>
<evidence type="ECO:0000313" key="1">
    <source>
        <dbReference type="EMBL" id="SUP82172.1"/>
    </source>
</evidence>